<proteinExistence type="predicted"/>
<dbReference type="Pfam" id="PF13548">
    <property type="entry name" value="DUF4126"/>
    <property type="match status" value="1"/>
</dbReference>
<keyword evidence="1" id="KW-1133">Transmembrane helix</keyword>
<organism evidence="3 4">
    <name type="scientific">Patiriisocius hiemis</name>
    <dbReference type="NCBI Taxonomy" id="3075604"/>
    <lineage>
        <taxon>Bacteria</taxon>
        <taxon>Pseudomonadati</taxon>
        <taxon>Bacteroidota</taxon>
        <taxon>Flavobacteriia</taxon>
        <taxon>Flavobacteriales</taxon>
        <taxon>Flavobacteriaceae</taxon>
        <taxon>Patiriisocius</taxon>
    </lineage>
</organism>
<accession>A0ABU2YCH9</accession>
<keyword evidence="1" id="KW-0812">Transmembrane</keyword>
<keyword evidence="1" id="KW-0472">Membrane</keyword>
<reference evidence="3 4" key="1">
    <citation type="submission" date="2023-09" db="EMBL/GenBank/DDBJ databases">
        <authorList>
            <person name="Rey-Velasco X."/>
        </authorList>
    </citation>
    <scope>NUCLEOTIDE SEQUENCE [LARGE SCALE GENOMIC DNA]</scope>
    <source>
        <strain evidence="3 4">W242</strain>
    </source>
</reference>
<feature type="transmembrane region" description="Helical" evidence="1">
    <location>
        <begin position="77"/>
        <end position="97"/>
    </location>
</feature>
<evidence type="ECO:0000256" key="1">
    <source>
        <dbReference type="SAM" id="Phobius"/>
    </source>
</evidence>
<evidence type="ECO:0000259" key="2">
    <source>
        <dbReference type="Pfam" id="PF13548"/>
    </source>
</evidence>
<evidence type="ECO:0000313" key="3">
    <source>
        <dbReference type="EMBL" id="MDT0554758.1"/>
    </source>
</evidence>
<feature type="transmembrane region" description="Helical" evidence="1">
    <location>
        <begin position="49"/>
        <end position="71"/>
    </location>
</feature>
<dbReference type="InterPro" id="IPR025196">
    <property type="entry name" value="DUF4126"/>
</dbReference>
<feature type="transmembrane region" description="Helical" evidence="1">
    <location>
        <begin position="157"/>
        <end position="178"/>
    </location>
</feature>
<feature type="domain" description="DUF4126" evidence="2">
    <location>
        <begin position="10"/>
        <end position="181"/>
    </location>
</feature>
<dbReference type="Proteomes" id="UP001254488">
    <property type="component" value="Unassembled WGS sequence"/>
</dbReference>
<feature type="transmembrane region" description="Helical" evidence="1">
    <location>
        <begin position="104"/>
        <end position="121"/>
    </location>
</feature>
<protein>
    <submittedName>
        <fullName evidence="3">DUF4126 domain-containing protein</fullName>
    </submittedName>
</protein>
<feature type="transmembrane region" description="Helical" evidence="1">
    <location>
        <begin position="6"/>
        <end position="37"/>
    </location>
</feature>
<dbReference type="EMBL" id="JAVRHZ010000001">
    <property type="protein sequence ID" value="MDT0554758.1"/>
    <property type="molecule type" value="Genomic_DNA"/>
</dbReference>
<keyword evidence="4" id="KW-1185">Reference proteome</keyword>
<evidence type="ECO:0000313" key="4">
    <source>
        <dbReference type="Proteomes" id="UP001254488"/>
    </source>
</evidence>
<comment type="caution">
    <text evidence="3">The sequence shown here is derived from an EMBL/GenBank/DDBJ whole genome shotgun (WGS) entry which is preliminary data.</text>
</comment>
<gene>
    <name evidence="3" type="ORF">RM538_01995</name>
</gene>
<sequence>MGIVEVILSICLGVGLAAAVGFRVFLPLLILSIAAYFDVIPLQENWQWAGSLTAIITLSIATCIEIFGYYIPWVDNILDTIAVPLATVAGTAIMLATMADMDPIITWSLAIIAGGGTAAAIKGNTSAVRLTSTATTGGVANPVVATVETGTSTVMSLLSIFIAPLAFILVLVFFYLIYKFYKKLRKKDTPTT</sequence>
<dbReference type="RefSeq" id="WP_311331716.1">
    <property type="nucleotide sequence ID" value="NZ_JAVRHZ010000001.1"/>
</dbReference>
<name>A0ABU2YCH9_9FLAO</name>